<feature type="compositionally biased region" description="Low complexity" evidence="1">
    <location>
        <begin position="71"/>
        <end position="84"/>
    </location>
</feature>
<dbReference type="OrthoDB" id="7964650at2759"/>
<evidence type="ECO:0000313" key="3">
    <source>
        <dbReference type="EMBL" id="JAB87876.1"/>
    </source>
</evidence>
<organism evidence="3">
    <name type="scientific">Ceratitis capitata</name>
    <name type="common">Mediterranean fruit fly</name>
    <name type="synonym">Tephritis capitata</name>
    <dbReference type="NCBI Taxonomy" id="7213"/>
    <lineage>
        <taxon>Eukaryota</taxon>
        <taxon>Metazoa</taxon>
        <taxon>Ecdysozoa</taxon>
        <taxon>Arthropoda</taxon>
        <taxon>Hexapoda</taxon>
        <taxon>Insecta</taxon>
        <taxon>Pterygota</taxon>
        <taxon>Neoptera</taxon>
        <taxon>Endopterygota</taxon>
        <taxon>Diptera</taxon>
        <taxon>Brachycera</taxon>
        <taxon>Muscomorpha</taxon>
        <taxon>Tephritoidea</taxon>
        <taxon>Tephritidae</taxon>
        <taxon>Ceratitis</taxon>
        <taxon>Ceratitis</taxon>
    </lineage>
</organism>
<protein>
    <submittedName>
        <fullName evidence="3">Uncharacterized protein</fullName>
    </submittedName>
</protein>
<feature type="non-terminal residue" evidence="3">
    <location>
        <position position="1"/>
    </location>
</feature>
<name>W8B3N5_CERCA</name>
<reference evidence="3" key="2">
    <citation type="journal article" date="2014" name="BMC Genomics">
        <title>A genomic perspective to assessing quality of mass-reared SIT flies used in Mediterranean fruit fly (Ceratitis capitata) eradication in California.</title>
        <authorList>
            <person name="Calla B."/>
            <person name="Hall B."/>
            <person name="Hou S."/>
            <person name="Geib S.M."/>
        </authorList>
    </citation>
    <scope>NUCLEOTIDE SEQUENCE</scope>
</reference>
<proteinExistence type="evidence at transcript level"/>
<feature type="compositionally biased region" description="Basic and acidic residues" evidence="1">
    <location>
        <begin position="61"/>
        <end position="70"/>
    </location>
</feature>
<feature type="chain" id="PRO_5004907812" evidence="2">
    <location>
        <begin position="36"/>
        <end position="271"/>
    </location>
</feature>
<accession>W8B3N5</accession>
<dbReference type="AlphaFoldDB" id="W8B3N5"/>
<dbReference type="EMBL" id="GAMC01018679">
    <property type="protein sequence ID" value="JAB87876.1"/>
    <property type="molecule type" value="mRNA"/>
</dbReference>
<sequence>YIHTNIHTQVMLPKMSRRVTMLLSYLLLLSQFINALPQPNDVSSSGELFKDQHQNNIESSADNRIDHEHNNNNILTNDTNNPSNDNDEWSERDKLLFYTLEQFAILSNFTVEHGVKVLRNVLKDASTLKEPTATLLAHLGNFSDFVARAESLDKLSDDERVGELYDMVVLFTELVERHNTTALANATTTENLYLEMSLKKNGLDKLQVDFLERFLTFADKFNARMDSYLAKLSPEQRVNERKMIEWYRTFNAESDAEKRVEIFAKFFELYA</sequence>
<reference evidence="3" key="1">
    <citation type="submission" date="2013-07" db="EMBL/GenBank/DDBJ databases">
        <authorList>
            <person name="Geib S."/>
        </authorList>
    </citation>
    <scope>NUCLEOTIDE SEQUENCE</scope>
</reference>
<keyword evidence="2" id="KW-0732">Signal</keyword>
<feature type="region of interest" description="Disordered" evidence="1">
    <location>
        <begin position="60"/>
        <end position="87"/>
    </location>
</feature>
<evidence type="ECO:0000256" key="2">
    <source>
        <dbReference type="SAM" id="SignalP"/>
    </source>
</evidence>
<feature type="signal peptide" evidence="2">
    <location>
        <begin position="1"/>
        <end position="35"/>
    </location>
</feature>
<evidence type="ECO:0000256" key="1">
    <source>
        <dbReference type="SAM" id="MobiDB-lite"/>
    </source>
</evidence>